<feature type="region of interest" description="Disordered" evidence="1">
    <location>
        <begin position="222"/>
        <end position="252"/>
    </location>
</feature>
<name>Q67J03_ORYSJ</name>
<reference evidence="3" key="1">
    <citation type="journal article" date="2005" name="Nature">
        <title>The map-based sequence of the rice genome.</title>
        <authorList>
            <consortium name="International rice genome sequencing project (IRGSP)"/>
            <person name="Matsumoto T."/>
            <person name="Wu J."/>
            <person name="Kanamori H."/>
            <person name="Katayose Y."/>
            <person name="Fujisawa M."/>
            <person name="Namiki N."/>
            <person name="Mizuno H."/>
            <person name="Yamamoto K."/>
            <person name="Antonio B.A."/>
            <person name="Baba T."/>
            <person name="Sakata K."/>
            <person name="Nagamura Y."/>
            <person name="Aoki H."/>
            <person name="Arikawa K."/>
            <person name="Arita K."/>
            <person name="Bito T."/>
            <person name="Chiden Y."/>
            <person name="Fujitsuka N."/>
            <person name="Fukunaka R."/>
            <person name="Hamada M."/>
            <person name="Harada C."/>
            <person name="Hayashi A."/>
            <person name="Hijishita S."/>
            <person name="Honda M."/>
            <person name="Hosokawa S."/>
            <person name="Ichikawa Y."/>
            <person name="Idonuma A."/>
            <person name="Iijima M."/>
            <person name="Ikeda M."/>
            <person name="Ikeno M."/>
            <person name="Ito K."/>
            <person name="Ito S."/>
            <person name="Ito T."/>
            <person name="Ito Y."/>
            <person name="Ito Y."/>
            <person name="Iwabuchi A."/>
            <person name="Kamiya K."/>
            <person name="Karasawa W."/>
            <person name="Kurita K."/>
            <person name="Katagiri S."/>
            <person name="Kikuta A."/>
            <person name="Kobayashi H."/>
            <person name="Kobayashi N."/>
            <person name="Machita K."/>
            <person name="Maehara T."/>
            <person name="Masukawa M."/>
            <person name="Mizubayashi T."/>
            <person name="Mukai Y."/>
            <person name="Nagasaki H."/>
            <person name="Nagata Y."/>
            <person name="Naito S."/>
            <person name="Nakashima M."/>
            <person name="Nakama Y."/>
            <person name="Nakamichi Y."/>
            <person name="Nakamura M."/>
            <person name="Meguro A."/>
            <person name="Negishi M."/>
            <person name="Ohta I."/>
            <person name="Ohta T."/>
            <person name="Okamoto M."/>
            <person name="Ono N."/>
            <person name="Saji S."/>
            <person name="Sakaguchi M."/>
            <person name="Sakai K."/>
            <person name="Shibata M."/>
            <person name="Shimokawa T."/>
            <person name="Song J."/>
            <person name="Takazaki Y."/>
            <person name="Terasawa K."/>
            <person name="Tsugane M."/>
            <person name="Tsuji K."/>
            <person name="Ueda S."/>
            <person name="Waki K."/>
            <person name="Yamagata H."/>
            <person name="Yamamoto M."/>
            <person name="Yamamoto S."/>
            <person name="Yamane H."/>
            <person name="Yoshiki S."/>
            <person name="Yoshihara R."/>
            <person name="Yukawa K."/>
            <person name="Zhong H."/>
            <person name="Yano M."/>
            <person name="Yuan Q."/>
            <person name="Ouyang S."/>
            <person name="Liu J."/>
            <person name="Jones K.M."/>
            <person name="Gansberger K."/>
            <person name="Moffat K."/>
            <person name="Hill J."/>
            <person name="Bera J."/>
            <person name="Fadrosh D."/>
            <person name="Jin S."/>
            <person name="Johri S."/>
            <person name="Kim M."/>
            <person name="Overton L."/>
            <person name="Reardon M."/>
            <person name="Tsitrin T."/>
            <person name="Vuong H."/>
            <person name="Weaver B."/>
            <person name="Ciecko A."/>
            <person name="Tallon L."/>
            <person name="Jackson J."/>
            <person name="Pai G."/>
            <person name="Aken S.V."/>
            <person name="Utterback T."/>
            <person name="Reidmuller S."/>
            <person name="Feldblyum T."/>
            <person name="Hsiao J."/>
            <person name="Zismann V."/>
            <person name="Iobst S."/>
            <person name="de Vazeille A.R."/>
            <person name="Buell C.R."/>
            <person name="Ying K."/>
            <person name="Li Y."/>
            <person name="Lu T."/>
            <person name="Huang Y."/>
            <person name="Zhao Q."/>
            <person name="Feng Q."/>
            <person name="Zhang L."/>
            <person name="Zhu J."/>
            <person name="Weng Q."/>
            <person name="Mu J."/>
            <person name="Lu Y."/>
            <person name="Fan D."/>
            <person name="Liu Y."/>
            <person name="Guan J."/>
            <person name="Zhang Y."/>
            <person name="Yu S."/>
            <person name="Liu X."/>
            <person name="Zhang Y."/>
            <person name="Hong G."/>
            <person name="Han B."/>
            <person name="Choisne N."/>
            <person name="Demange N."/>
            <person name="Orjeda G."/>
            <person name="Samain S."/>
            <person name="Cattolico L."/>
            <person name="Pelletier E."/>
            <person name="Couloux A."/>
            <person name="Segurens B."/>
            <person name="Wincker P."/>
            <person name="D'Hont A."/>
            <person name="Scarpelli C."/>
            <person name="Weissenbach J."/>
            <person name="Salanoubat M."/>
            <person name="Quetier F."/>
            <person name="Yu Y."/>
            <person name="Kim H.R."/>
            <person name="Rambo T."/>
            <person name="Currie J."/>
            <person name="Collura K."/>
            <person name="Luo M."/>
            <person name="Yang T."/>
            <person name="Ammiraju J.S.S."/>
            <person name="Engler F."/>
            <person name="Soderlund C."/>
            <person name="Wing R.A."/>
            <person name="Palmer L.E."/>
            <person name="de la Bastide M."/>
            <person name="Spiegel L."/>
            <person name="Nascimento L."/>
            <person name="Zutavern T."/>
            <person name="O'Shaughnessy A."/>
            <person name="Dike S."/>
            <person name="Dedhia N."/>
            <person name="Preston R."/>
            <person name="Balija V."/>
            <person name="McCombie W.R."/>
            <person name="Chow T."/>
            <person name="Chen H."/>
            <person name="Chung M."/>
            <person name="Chen C."/>
            <person name="Shaw J."/>
            <person name="Wu H."/>
            <person name="Hsiao K."/>
            <person name="Chao Y."/>
            <person name="Chu M."/>
            <person name="Cheng C."/>
            <person name="Hour A."/>
            <person name="Lee P."/>
            <person name="Lin S."/>
            <person name="Lin Y."/>
            <person name="Liou J."/>
            <person name="Liu S."/>
            <person name="Hsing Y."/>
            <person name="Raghuvanshi S."/>
            <person name="Mohanty A."/>
            <person name="Bharti A.K."/>
            <person name="Gaur A."/>
            <person name="Gupta V."/>
            <person name="Kumar D."/>
            <person name="Ravi V."/>
            <person name="Vij S."/>
            <person name="Kapur A."/>
            <person name="Khurana P."/>
            <person name="Khurana P."/>
            <person name="Khurana J.P."/>
            <person name="Tyagi A.K."/>
            <person name="Gaikwad K."/>
            <person name="Singh A."/>
            <person name="Dalal V."/>
            <person name="Srivastava S."/>
            <person name="Dixit A."/>
            <person name="Pal A.K."/>
            <person name="Ghazi I.A."/>
            <person name="Yadav M."/>
            <person name="Pandit A."/>
            <person name="Bhargava A."/>
            <person name="Sureshbabu K."/>
            <person name="Batra K."/>
            <person name="Sharma T.R."/>
            <person name="Mohapatra T."/>
            <person name="Singh N.K."/>
            <person name="Messing J."/>
            <person name="Nelson A.B."/>
            <person name="Fuks G."/>
            <person name="Kavchok S."/>
            <person name="Keizer G."/>
            <person name="Linton E."/>
            <person name="Llaca V."/>
            <person name="Song R."/>
            <person name="Tanyolac B."/>
            <person name="Young S."/>
            <person name="Ho-Il K."/>
            <person name="Hahn J.H."/>
            <person name="Sangsakoo G."/>
            <person name="Vanavichit A."/>
            <person name="de Mattos Luiz.A.T."/>
            <person name="Zimmer P.D."/>
            <person name="Malone G."/>
            <person name="Dellagostin O."/>
            <person name="de Oliveira A.C."/>
            <person name="Bevan M."/>
            <person name="Bancroft I."/>
            <person name="Minx P."/>
            <person name="Cordum H."/>
            <person name="Wilson R."/>
            <person name="Cheng Z."/>
            <person name="Jin W."/>
            <person name="Jiang J."/>
            <person name="Leong S.A."/>
            <person name="Iwama H."/>
            <person name="Gojobori T."/>
            <person name="Itoh T."/>
            <person name="Niimura Y."/>
            <person name="Fujii Y."/>
            <person name="Habara T."/>
            <person name="Sakai H."/>
            <person name="Sato Y."/>
            <person name="Wilson G."/>
            <person name="Kumar K."/>
            <person name="McCouch S."/>
            <person name="Juretic N."/>
            <person name="Hoen D."/>
            <person name="Wright S."/>
            <person name="Bruskiewich R."/>
            <person name="Bureau T."/>
            <person name="Miyao A."/>
            <person name="Hirochika H."/>
            <person name="Nishikawa T."/>
            <person name="Kadowaki K."/>
            <person name="Sugiura M."/>
            <person name="Burr B."/>
            <person name="Sasaki T."/>
        </authorList>
    </citation>
    <scope>NUCLEOTIDE SEQUENCE [LARGE SCALE GENOMIC DNA]</scope>
    <source>
        <strain evidence="3">cv. Nipponbare</strain>
    </source>
</reference>
<feature type="compositionally biased region" description="Basic and acidic residues" evidence="1">
    <location>
        <begin position="51"/>
        <end position="61"/>
    </location>
</feature>
<evidence type="ECO:0000256" key="1">
    <source>
        <dbReference type="SAM" id="MobiDB-lite"/>
    </source>
</evidence>
<dbReference type="AlphaFoldDB" id="Q67J03"/>
<evidence type="ECO:0000313" key="2">
    <source>
        <dbReference type="EMBL" id="BAD38538.1"/>
    </source>
</evidence>
<reference evidence="3" key="2">
    <citation type="journal article" date="2008" name="Nucleic Acids Res.">
        <title>The rice annotation project database (RAP-DB): 2008 update.</title>
        <authorList>
            <consortium name="The rice annotation project (RAP)"/>
        </authorList>
    </citation>
    <scope>GENOME REANNOTATION</scope>
    <source>
        <strain evidence="3">cv. Nipponbare</strain>
    </source>
</reference>
<sequence>MSRRLCRFGGEAPLTSPSAVPRSHAADIVVDSGDEKRVRCSCTTDLVVHRGESGDERKGEYGRSSTALTPSTSPSPAATPPSTNANTTWATPPLLRYEFVAAAPRSGMAAEHADRRTTRMVTAADELGYGSSGDGGRACGWHEWGWRWTSSGTALAATRCKVGDDGRNFRPTYEYIRPATQVWIISDLYPCAAEVVSSYSKGTQKGPGIFYSIRFTIRRRTALRRPGHPPPPAAHTGSSWEGELGRDKKKKR</sequence>
<organism evidence="2 3">
    <name type="scientific">Oryza sativa subsp. japonica</name>
    <name type="common">Rice</name>
    <dbReference type="NCBI Taxonomy" id="39947"/>
    <lineage>
        <taxon>Eukaryota</taxon>
        <taxon>Viridiplantae</taxon>
        <taxon>Streptophyta</taxon>
        <taxon>Embryophyta</taxon>
        <taxon>Tracheophyta</taxon>
        <taxon>Spermatophyta</taxon>
        <taxon>Magnoliopsida</taxon>
        <taxon>Liliopsida</taxon>
        <taxon>Poales</taxon>
        <taxon>Poaceae</taxon>
        <taxon>BOP clade</taxon>
        <taxon>Oryzoideae</taxon>
        <taxon>Oryzeae</taxon>
        <taxon>Oryzinae</taxon>
        <taxon>Oryza</taxon>
        <taxon>Oryza sativa</taxon>
    </lineage>
</organism>
<dbReference type="Proteomes" id="UP000000763">
    <property type="component" value="Chromosome 9"/>
</dbReference>
<accession>Q67J03</accession>
<evidence type="ECO:0000313" key="3">
    <source>
        <dbReference type="Proteomes" id="UP000000763"/>
    </source>
</evidence>
<feature type="compositionally biased region" description="Low complexity" evidence="1">
    <location>
        <begin position="64"/>
        <end position="89"/>
    </location>
</feature>
<protein>
    <submittedName>
        <fullName evidence="2">Uncharacterized protein</fullName>
    </submittedName>
</protein>
<dbReference type="EMBL" id="AP006849">
    <property type="protein sequence ID" value="BAD38538.1"/>
    <property type="molecule type" value="Genomic_DNA"/>
</dbReference>
<gene>
    <name evidence="2" type="primary">OSJNBa0054F02.32</name>
</gene>
<feature type="region of interest" description="Disordered" evidence="1">
    <location>
        <begin position="51"/>
        <end position="89"/>
    </location>
</feature>
<proteinExistence type="predicted"/>